<evidence type="ECO:0000256" key="8">
    <source>
        <dbReference type="ARBA" id="ARBA00023136"/>
    </source>
</evidence>
<dbReference type="GO" id="GO:0005789">
    <property type="term" value="C:endoplasmic reticulum membrane"/>
    <property type="evidence" value="ECO:0007669"/>
    <property type="project" value="UniProtKB-SubCell"/>
</dbReference>
<dbReference type="InParanoid" id="D2UXM3"/>
<evidence type="ECO:0000256" key="1">
    <source>
        <dbReference type="ARBA" id="ARBA00004127"/>
    </source>
</evidence>
<dbReference type="PANTHER" id="PTHR13416">
    <property type="match status" value="1"/>
</dbReference>
<evidence type="ECO:0000256" key="9">
    <source>
        <dbReference type="ARBA" id="ARBA00023242"/>
    </source>
</evidence>
<keyword evidence="8 10" id="KW-0472">Membrane</keyword>
<evidence type="ECO:0000313" key="11">
    <source>
        <dbReference type="EMBL" id="EFC50659.1"/>
    </source>
</evidence>
<dbReference type="GO" id="GO:0006629">
    <property type="term" value="P:lipid metabolic process"/>
    <property type="evidence" value="ECO:0007669"/>
    <property type="project" value="TreeGrafter"/>
</dbReference>
<evidence type="ECO:0000313" key="12">
    <source>
        <dbReference type="Proteomes" id="UP000006671"/>
    </source>
</evidence>
<keyword evidence="5 10" id="KW-0812">Transmembrane</keyword>
<evidence type="ECO:0000256" key="5">
    <source>
        <dbReference type="ARBA" id="ARBA00022692"/>
    </source>
</evidence>
<dbReference type="OrthoDB" id="410725at2759"/>
<dbReference type="VEuPathDB" id="AmoebaDB:NAEGRDRAFT_77691"/>
<organism evidence="12">
    <name type="scientific">Naegleria gruberi</name>
    <name type="common">Amoeba</name>
    <dbReference type="NCBI Taxonomy" id="5762"/>
    <lineage>
        <taxon>Eukaryota</taxon>
        <taxon>Discoba</taxon>
        <taxon>Heterolobosea</taxon>
        <taxon>Tetramitia</taxon>
        <taxon>Eutetramitia</taxon>
        <taxon>Vahlkampfiidae</taxon>
        <taxon>Naegleria</taxon>
    </lineage>
</organism>
<keyword evidence="9" id="KW-0539">Nucleus</keyword>
<gene>
    <name evidence="11" type="ORF">NAEGRDRAFT_77691</name>
</gene>
<keyword evidence="12" id="KW-1185">Reference proteome</keyword>
<sequence>MTLFFPSNPSTRGHTGFFSTVFSTRVGRSRIINNSQLEIENTCVKYFLYLLFFIVLVGGPLYFFYAENESALMIRAFNEVSDKAVIIHDPIYSKPSETNNQKLIFFHVPSEQVQTDYPIVDHDFGLSFSDALSVKRQVEFCQWIESSRDETVKNRDGSETTVRTYYYTKGWVDHLIPSLAFDQPAAHHNPQRNPFPSMKSHASGVSVGKYHIGPTLITKNQIPERTISFSKNQLESIRGTVANTQHNFKYIGSGYFFSAYEPSNFEKTLRTLFGFVEGSLLDWQVADLFTSCEAGDIRIKFIDQKPALGKGVTIIGRQVSTNGEIELLKASNGYNVGEVHEGQFNSPRELFDATISIYRWSTLLGARILIIIWAVVISLVMLGDYITSGTDIFLSTISLSSLMIGLVWLSLTFSHGSGSDIGLLSSFLCLIVSGLTGYVLISKQTVQDPPVSSMKSK</sequence>
<evidence type="ECO:0000256" key="4">
    <source>
        <dbReference type="ARBA" id="ARBA00006627"/>
    </source>
</evidence>
<feature type="transmembrane region" description="Helical" evidence="10">
    <location>
        <begin position="364"/>
        <end position="386"/>
    </location>
</feature>
<comment type="similarity">
    <text evidence="4">Belongs to the TMEM43 family.</text>
</comment>
<dbReference type="InterPro" id="IPR012430">
    <property type="entry name" value="TMEM43_fam"/>
</dbReference>
<reference evidence="11 12" key="1">
    <citation type="journal article" date="2010" name="Cell">
        <title>The genome of Naegleria gruberi illuminates early eukaryotic versatility.</title>
        <authorList>
            <person name="Fritz-Laylin L.K."/>
            <person name="Prochnik S.E."/>
            <person name="Ginger M.L."/>
            <person name="Dacks J.B."/>
            <person name="Carpenter M.L."/>
            <person name="Field M.C."/>
            <person name="Kuo A."/>
            <person name="Paredez A."/>
            <person name="Chapman J."/>
            <person name="Pham J."/>
            <person name="Shu S."/>
            <person name="Neupane R."/>
            <person name="Cipriano M."/>
            <person name="Mancuso J."/>
            <person name="Tu H."/>
            <person name="Salamov A."/>
            <person name="Lindquist E."/>
            <person name="Shapiro H."/>
            <person name="Lucas S."/>
            <person name="Grigoriev I.V."/>
            <person name="Cande W.Z."/>
            <person name="Fulton C."/>
            <person name="Rokhsar D.S."/>
            <person name="Dawson S.C."/>
        </authorList>
    </citation>
    <scope>NUCLEOTIDE SEQUENCE [LARGE SCALE GENOMIC DNA]</scope>
    <source>
        <strain evidence="11 12">NEG-M</strain>
    </source>
</reference>
<protein>
    <submittedName>
        <fullName evidence="11">Uncharacterized protein</fullName>
    </submittedName>
</protein>
<dbReference type="Proteomes" id="UP000006671">
    <property type="component" value="Unassembled WGS sequence"/>
</dbReference>
<dbReference type="GeneID" id="8863775"/>
<feature type="transmembrane region" description="Helical" evidence="10">
    <location>
        <begin position="392"/>
        <end position="409"/>
    </location>
</feature>
<dbReference type="RefSeq" id="XP_002683403.1">
    <property type="nucleotide sequence ID" value="XM_002683357.1"/>
</dbReference>
<evidence type="ECO:0000256" key="2">
    <source>
        <dbReference type="ARBA" id="ARBA00004259"/>
    </source>
</evidence>
<dbReference type="EMBL" id="GG738845">
    <property type="protein sequence ID" value="EFC50659.1"/>
    <property type="molecule type" value="Genomic_DNA"/>
</dbReference>
<evidence type="ECO:0000256" key="7">
    <source>
        <dbReference type="ARBA" id="ARBA00022989"/>
    </source>
</evidence>
<dbReference type="GO" id="GO:0071763">
    <property type="term" value="P:nuclear membrane organization"/>
    <property type="evidence" value="ECO:0007669"/>
    <property type="project" value="TreeGrafter"/>
</dbReference>
<name>D2UXM3_NAEGR</name>
<comment type="subcellular location">
    <subcellularLocation>
        <location evidence="1">Endomembrane system</location>
        <topology evidence="1">Multi-pass membrane protein</topology>
    </subcellularLocation>
    <subcellularLocation>
        <location evidence="3">Endoplasmic reticulum membrane</location>
    </subcellularLocation>
    <subcellularLocation>
        <location evidence="2">Nucleus envelope</location>
    </subcellularLocation>
</comment>
<evidence type="ECO:0000256" key="3">
    <source>
        <dbReference type="ARBA" id="ARBA00004586"/>
    </source>
</evidence>
<evidence type="ECO:0000256" key="6">
    <source>
        <dbReference type="ARBA" id="ARBA00022824"/>
    </source>
</evidence>
<evidence type="ECO:0000256" key="10">
    <source>
        <dbReference type="SAM" id="Phobius"/>
    </source>
</evidence>
<dbReference type="KEGG" id="ngr:NAEGRDRAFT_77691"/>
<feature type="transmembrane region" description="Helical" evidence="10">
    <location>
        <begin position="421"/>
        <end position="441"/>
    </location>
</feature>
<dbReference type="OMA" id="ENTCALW"/>
<accession>D2UXM3</accession>
<keyword evidence="7 10" id="KW-1133">Transmembrane helix</keyword>
<proteinExistence type="inferred from homology"/>
<keyword evidence="6" id="KW-0256">Endoplasmic reticulum</keyword>
<dbReference type="GO" id="GO:0005637">
    <property type="term" value="C:nuclear inner membrane"/>
    <property type="evidence" value="ECO:0007669"/>
    <property type="project" value="TreeGrafter"/>
</dbReference>
<feature type="transmembrane region" description="Helical" evidence="10">
    <location>
        <begin position="46"/>
        <end position="65"/>
    </location>
</feature>
<dbReference type="STRING" id="5762.D2UXM3"/>
<dbReference type="PANTHER" id="PTHR13416:SF2">
    <property type="entry name" value="TRANSMEMBRANE PROTEIN 43"/>
    <property type="match status" value="1"/>
</dbReference>
<dbReference type="Pfam" id="PF07787">
    <property type="entry name" value="TMEM43"/>
    <property type="match status" value="1"/>
</dbReference>
<dbReference type="AlphaFoldDB" id="D2UXM3"/>